<feature type="compositionally biased region" description="Polar residues" evidence="2">
    <location>
        <begin position="34"/>
        <end position="53"/>
    </location>
</feature>
<evidence type="ECO:0000313" key="4">
    <source>
        <dbReference type="EMBL" id="KAF9475484.1"/>
    </source>
</evidence>
<reference evidence="4" key="1">
    <citation type="submission" date="2020-11" db="EMBL/GenBank/DDBJ databases">
        <authorList>
            <consortium name="DOE Joint Genome Institute"/>
            <person name="Ahrendt S."/>
            <person name="Riley R."/>
            <person name="Andreopoulos W."/>
            <person name="Labutti K."/>
            <person name="Pangilinan J."/>
            <person name="Ruiz-Duenas F.J."/>
            <person name="Barrasa J.M."/>
            <person name="Sanchez-Garcia M."/>
            <person name="Camarero S."/>
            <person name="Miyauchi S."/>
            <person name="Serrano A."/>
            <person name="Linde D."/>
            <person name="Babiker R."/>
            <person name="Drula E."/>
            <person name="Ayuso-Fernandez I."/>
            <person name="Pacheco R."/>
            <person name="Padilla G."/>
            <person name="Ferreira P."/>
            <person name="Barriuso J."/>
            <person name="Kellner H."/>
            <person name="Castanera R."/>
            <person name="Alfaro M."/>
            <person name="Ramirez L."/>
            <person name="Pisabarro A.G."/>
            <person name="Kuo A."/>
            <person name="Tritt A."/>
            <person name="Lipzen A."/>
            <person name="He G."/>
            <person name="Yan M."/>
            <person name="Ng V."/>
            <person name="Cullen D."/>
            <person name="Martin F."/>
            <person name="Rosso M.-N."/>
            <person name="Henrissat B."/>
            <person name="Hibbett D."/>
            <person name="Martinez A.T."/>
            <person name="Grigoriev I.V."/>
        </authorList>
    </citation>
    <scope>NUCLEOTIDE SEQUENCE</scope>
    <source>
        <strain evidence="4">CIRM-BRFM 674</strain>
    </source>
</reference>
<dbReference type="EMBL" id="MU155330">
    <property type="protein sequence ID" value="KAF9475484.1"/>
    <property type="molecule type" value="Genomic_DNA"/>
</dbReference>
<keyword evidence="1" id="KW-0862">Zinc</keyword>
<evidence type="ECO:0000259" key="3">
    <source>
        <dbReference type="PROSITE" id="PS50157"/>
    </source>
</evidence>
<dbReference type="PROSITE" id="PS00028">
    <property type="entry name" value="ZINC_FINGER_C2H2_1"/>
    <property type="match status" value="1"/>
</dbReference>
<feature type="region of interest" description="Disordered" evidence="2">
    <location>
        <begin position="34"/>
        <end position="83"/>
    </location>
</feature>
<dbReference type="OrthoDB" id="3107652at2759"/>
<keyword evidence="1" id="KW-0479">Metal-binding</keyword>
<dbReference type="SUPFAM" id="SSF57667">
    <property type="entry name" value="beta-beta-alpha zinc fingers"/>
    <property type="match status" value="1"/>
</dbReference>
<evidence type="ECO:0000256" key="2">
    <source>
        <dbReference type="SAM" id="MobiDB-lite"/>
    </source>
</evidence>
<feature type="domain" description="C2H2-type" evidence="3">
    <location>
        <begin position="175"/>
        <end position="204"/>
    </location>
</feature>
<sequence length="228" mass="25553">MEMLIYNCLRRVLTSSFFYDAGYNFEASYPESEAPSQWTEPCSNSLPISTNGESHGAQSLGQGQGLGGNLAASSTNTARKQAPDPEVQRAFLQFLVENHNLLQSLPDSSRHSISRIREAFEQNIPEYHLQLVSNPSADLDMMIQQFKPKVATSAIRRESDNRKKNKSAESSTGSFVCPFRFCDGHFTRGIGLQNHLGAHFRLKPCRCGRCGRYYSDTAFKRHKYGCKA</sequence>
<evidence type="ECO:0000313" key="5">
    <source>
        <dbReference type="Proteomes" id="UP000807469"/>
    </source>
</evidence>
<comment type="caution">
    <text evidence="4">The sequence shown here is derived from an EMBL/GenBank/DDBJ whole genome shotgun (WGS) entry which is preliminary data.</text>
</comment>
<evidence type="ECO:0000256" key="1">
    <source>
        <dbReference type="PROSITE-ProRule" id="PRU00042"/>
    </source>
</evidence>
<feature type="region of interest" description="Disordered" evidence="2">
    <location>
        <begin position="153"/>
        <end position="172"/>
    </location>
</feature>
<keyword evidence="1" id="KW-0863">Zinc-finger</keyword>
<dbReference type="InterPro" id="IPR013087">
    <property type="entry name" value="Znf_C2H2_type"/>
</dbReference>
<dbReference type="GO" id="GO:0008270">
    <property type="term" value="F:zinc ion binding"/>
    <property type="evidence" value="ECO:0007669"/>
    <property type="project" value="UniProtKB-KW"/>
</dbReference>
<dbReference type="InterPro" id="IPR036236">
    <property type="entry name" value="Znf_C2H2_sf"/>
</dbReference>
<proteinExistence type="predicted"/>
<organism evidence="4 5">
    <name type="scientific">Pholiota conissans</name>
    <dbReference type="NCBI Taxonomy" id="109636"/>
    <lineage>
        <taxon>Eukaryota</taxon>
        <taxon>Fungi</taxon>
        <taxon>Dikarya</taxon>
        <taxon>Basidiomycota</taxon>
        <taxon>Agaricomycotina</taxon>
        <taxon>Agaricomycetes</taxon>
        <taxon>Agaricomycetidae</taxon>
        <taxon>Agaricales</taxon>
        <taxon>Agaricineae</taxon>
        <taxon>Strophariaceae</taxon>
        <taxon>Pholiota</taxon>
    </lineage>
</organism>
<gene>
    <name evidence="4" type="ORF">BDN70DRAFT_248668</name>
</gene>
<dbReference type="Gene3D" id="3.30.160.60">
    <property type="entry name" value="Classic Zinc Finger"/>
    <property type="match status" value="1"/>
</dbReference>
<protein>
    <recommendedName>
        <fullName evidence="3">C2H2-type domain-containing protein</fullName>
    </recommendedName>
</protein>
<name>A0A9P5YVT4_9AGAR</name>
<accession>A0A9P5YVT4</accession>
<dbReference type="AlphaFoldDB" id="A0A9P5YVT4"/>
<keyword evidence="5" id="KW-1185">Reference proteome</keyword>
<dbReference type="PROSITE" id="PS50157">
    <property type="entry name" value="ZINC_FINGER_C2H2_2"/>
    <property type="match status" value="1"/>
</dbReference>
<dbReference type="Proteomes" id="UP000807469">
    <property type="component" value="Unassembled WGS sequence"/>
</dbReference>